<evidence type="ECO:0000313" key="2">
    <source>
        <dbReference type="EMBL" id="WLR42127.1"/>
    </source>
</evidence>
<organism evidence="2 3">
    <name type="scientific">Bacillus carboniphilus</name>
    <dbReference type="NCBI Taxonomy" id="86663"/>
    <lineage>
        <taxon>Bacteria</taxon>
        <taxon>Bacillati</taxon>
        <taxon>Bacillota</taxon>
        <taxon>Bacilli</taxon>
        <taxon>Bacillales</taxon>
        <taxon>Bacillaceae</taxon>
        <taxon>Bacillus</taxon>
    </lineage>
</organism>
<proteinExistence type="predicted"/>
<gene>
    <name evidence="2" type="ORF">LC087_15370</name>
</gene>
<reference evidence="2 3" key="1">
    <citation type="submission" date="2023-06" db="EMBL/GenBank/DDBJ databases">
        <title>Five Gram-positive bacteria isolated from mangrove sediments in Shenzhen, Guangdong, China.</title>
        <authorList>
            <person name="Yu S."/>
            <person name="Zheng W."/>
            <person name="Huang Y."/>
        </authorList>
    </citation>
    <scope>NUCLEOTIDE SEQUENCE [LARGE SCALE GENOMIC DNA]</scope>
    <source>
        <strain evidence="2 3">SaN35-3</strain>
    </source>
</reference>
<evidence type="ECO:0000259" key="1">
    <source>
        <dbReference type="Pfam" id="PF13157"/>
    </source>
</evidence>
<dbReference type="InterPro" id="IPR025055">
    <property type="entry name" value="Ena_core"/>
</dbReference>
<sequence length="288" mass="33352">MVFKNNTDLEKIEAKEHCHVINVDRVTDWIVKNSKITIRKKIKTVQCVYSDVVCIPFKKKCNINQHRNLWENNTDYFIVATVIVKNHFGNVTLSINKDKNFTLSPNQCKAITICDIKTISLFCKENKQYCKGILELQLHYCKKTFQHPTQIKELIGQTITNIQMLQFDIKEVDNQCRKRINHICTSHNTLPISQVILSIFGLLQIPCYTHPFFPLIDFYKTEKVMLCIPKGAKIKSQLCDLDFLILNVHKSACHLDIDILIDLTYKICVLKKTKIVIEGNPCSSKTSY</sequence>
<evidence type="ECO:0000313" key="3">
    <source>
        <dbReference type="Proteomes" id="UP001197974"/>
    </source>
</evidence>
<dbReference type="EMBL" id="CP129013">
    <property type="protein sequence ID" value="WLR42127.1"/>
    <property type="molecule type" value="Genomic_DNA"/>
</dbReference>
<keyword evidence="3" id="KW-1185">Reference proteome</keyword>
<dbReference type="Proteomes" id="UP001197974">
    <property type="component" value="Chromosome"/>
</dbReference>
<name>A0ABY9JRU4_9BACI</name>
<feature type="domain" description="Endospore appendages core" evidence="1">
    <location>
        <begin position="43"/>
        <end position="141"/>
    </location>
</feature>
<accession>A0ABY9JRU4</accession>
<dbReference type="RefSeq" id="WP_226540586.1">
    <property type="nucleotide sequence ID" value="NZ_CP129013.1"/>
</dbReference>
<dbReference type="Pfam" id="PF13157">
    <property type="entry name" value="Enas"/>
    <property type="match status" value="1"/>
</dbReference>
<protein>
    <recommendedName>
        <fullName evidence="1">Endospore appendages core domain-containing protein</fullName>
    </recommendedName>
</protein>